<evidence type="ECO:0000313" key="1">
    <source>
        <dbReference type="EMBL" id="VDP03693.1"/>
    </source>
</evidence>
<evidence type="ECO:0000313" key="2">
    <source>
        <dbReference type="Proteomes" id="UP000277204"/>
    </source>
</evidence>
<dbReference type="AlphaFoldDB" id="A0A183MAI1"/>
<dbReference type="Proteomes" id="UP000277204">
    <property type="component" value="Unassembled WGS sequence"/>
</dbReference>
<protein>
    <submittedName>
        <fullName evidence="1">Uncharacterized protein</fullName>
    </submittedName>
</protein>
<keyword evidence="2" id="KW-1185">Reference proteome</keyword>
<name>A0A183MAI1_9TREM</name>
<gene>
    <name evidence="1" type="ORF">SMRZ_LOCUS13056</name>
</gene>
<sequence>MLLNFTSFRGLKWRPVKLLPKTLYAAPHQVILDVRFIYIFTFFFIFQIQLSSVFLLSTEKIEKTRDG</sequence>
<accession>A0A183MAI1</accession>
<dbReference type="EMBL" id="UZAI01009040">
    <property type="protein sequence ID" value="VDP03693.1"/>
    <property type="molecule type" value="Genomic_DNA"/>
</dbReference>
<organism evidence="1 2">
    <name type="scientific">Schistosoma margrebowiei</name>
    <dbReference type="NCBI Taxonomy" id="48269"/>
    <lineage>
        <taxon>Eukaryota</taxon>
        <taxon>Metazoa</taxon>
        <taxon>Spiralia</taxon>
        <taxon>Lophotrochozoa</taxon>
        <taxon>Platyhelminthes</taxon>
        <taxon>Trematoda</taxon>
        <taxon>Digenea</taxon>
        <taxon>Strigeidida</taxon>
        <taxon>Schistosomatoidea</taxon>
        <taxon>Schistosomatidae</taxon>
        <taxon>Schistosoma</taxon>
    </lineage>
</organism>
<proteinExistence type="predicted"/>
<reference evidence="1 2" key="1">
    <citation type="submission" date="2018-11" db="EMBL/GenBank/DDBJ databases">
        <authorList>
            <consortium name="Pathogen Informatics"/>
        </authorList>
    </citation>
    <scope>NUCLEOTIDE SEQUENCE [LARGE SCALE GENOMIC DNA]</scope>
    <source>
        <strain evidence="1 2">Zambia</strain>
    </source>
</reference>